<proteinExistence type="predicted"/>
<evidence type="ECO:0000313" key="1">
    <source>
        <dbReference type="EMBL" id="MFD2034032.1"/>
    </source>
</evidence>
<sequence length="57" mass="6703">MRKFRKTKGSDLADSYKKGWELATDRFEKLSNQYKLFGSVNQVLPNPIYFRTTNQKG</sequence>
<comment type="caution">
    <text evidence="1">The sequence shown here is derived from an EMBL/GenBank/DDBJ whole genome shotgun (WGS) entry which is preliminary data.</text>
</comment>
<protein>
    <submittedName>
        <fullName evidence="1">Uncharacterized protein</fullName>
    </submittedName>
</protein>
<evidence type="ECO:0000313" key="2">
    <source>
        <dbReference type="Proteomes" id="UP001597361"/>
    </source>
</evidence>
<dbReference type="EMBL" id="JBHUHR010000015">
    <property type="protein sequence ID" value="MFD2034032.1"/>
    <property type="molecule type" value="Genomic_DNA"/>
</dbReference>
<keyword evidence="2" id="KW-1185">Reference proteome</keyword>
<gene>
    <name evidence="1" type="ORF">ACFSKL_04475</name>
</gene>
<dbReference type="Proteomes" id="UP001597361">
    <property type="component" value="Unassembled WGS sequence"/>
</dbReference>
<organism evidence="1 2">
    <name type="scientific">Belliella marina</name>
    <dbReference type="NCBI Taxonomy" id="1644146"/>
    <lineage>
        <taxon>Bacteria</taxon>
        <taxon>Pseudomonadati</taxon>
        <taxon>Bacteroidota</taxon>
        <taxon>Cytophagia</taxon>
        <taxon>Cytophagales</taxon>
        <taxon>Cyclobacteriaceae</taxon>
        <taxon>Belliella</taxon>
    </lineage>
</organism>
<accession>A0ABW4VKL8</accession>
<name>A0ABW4VKL8_9BACT</name>
<dbReference type="RefSeq" id="WP_376883860.1">
    <property type="nucleotide sequence ID" value="NZ_JBHUHR010000015.1"/>
</dbReference>
<reference evidence="2" key="1">
    <citation type="journal article" date="2019" name="Int. J. Syst. Evol. Microbiol.">
        <title>The Global Catalogue of Microorganisms (GCM) 10K type strain sequencing project: providing services to taxonomists for standard genome sequencing and annotation.</title>
        <authorList>
            <consortium name="The Broad Institute Genomics Platform"/>
            <consortium name="The Broad Institute Genome Sequencing Center for Infectious Disease"/>
            <person name="Wu L."/>
            <person name="Ma J."/>
        </authorList>
    </citation>
    <scope>NUCLEOTIDE SEQUENCE [LARGE SCALE GENOMIC DNA]</scope>
    <source>
        <strain evidence="2">CGMCC 1.15180</strain>
    </source>
</reference>